<comment type="similarity">
    <text evidence="2 3">Belongs to the DegT/DnrJ/EryC1 family.</text>
</comment>
<dbReference type="InterPro" id="IPR015424">
    <property type="entry name" value="PyrdxlP-dep_Trfase"/>
</dbReference>
<dbReference type="CDD" id="cd00616">
    <property type="entry name" value="AHBA_syn"/>
    <property type="match status" value="1"/>
</dbReference>
<dbReference type="Proteomes" id="UP001597094">
    <property type="component" value="Unassembled WGS sequence"/>
</dbReference>
<dbReference type="Gene3D" id="3.90.1150.10">
    <property type="entry name" value="Aspartate Aminotransferase, domain 1"/>
    <property type="match status" value="1"/>
</dbReference>
<keyword evidence="4" id="KW-0032">Aminotransferase</keyword>
<sequence>FTEQFKKEFSSFLESGWYVLGNRVATFEEEFASYCGVKHFIGVANGLDALILSLKVFEFERNKEVIVPSNTYIATILAIIHAGLKPVLVEPDYRTYNIDPEKISERITKNTVAILVVHLYGKCCQMSKILSIASANNLKVIEDCAQAHGARIGNKKVGSFGDLGAFSFYPTKNLGALGDAGGITTDSDELADKLRTLRNYGSRVKYVNEKVGYNSRLDELQAGFLSIKLQKLDQINAHKIKLAQIYFNNLNDLVVKPVIEDGYTDVYHIFNIRTEQRDALREYLLENKIKTEIHYPIPPHKQKAMKGFFEDDYPISEEIHATTLSLPISFFHTEDDVKYVSDAINSFTGA</sequence>
<evidence type="ECO:0000313" key="5">
    <source>
        <dbReference type="Proteomes" id="UP001597094"/>
    </source>
</evidence>
<dbReference type="Gene3D" id="3.40.640.10">
    <property type="entry name" value="Type I PLP-dependent aspartate aminotransferase-like (Major domain)"/>
    <property type="match status" value="1"/>
</dbReference>
<evidence type="ECO:0000256" key="1">
    <source>
        <dbReference type="ARBA" id="ARBA00022898"/>
    </source>
</evidence>
<gene>
    <name evidence="4" type="ORF">ACFQ2O_21690</name>
</gene>
<dbReference type="RefSeq" id="WP_377532999.1">
    <property type="nucleotide sequence ID" value="NZ_JBHTLD010000422.1"/>
</dbReference>
<proteinExistence type="inferred from homology"/>
<dbReference type="PIRSF" id="PIRSF000390">
    <property type="entry name" value="PLP_StrS"/>
    <property type="match status" value="1"/>
</dbReference>
<protein>
    <submittedName>
        <fullName evidence="4">DegT/DnrJ/EryC1/StrS family aminotransferase</fullName>
    </submittedName>
</protein>
<dbReference type="Pfam" id="PF01041">
    <property type="entry name" value="DegT_DnrJ_EryC1"/>
    <property type="match status" value="1"/>
</dbReference>
<keyword evidence="5" id="KW-1185">Reference proteome</keyword>
<dbReference type="InterPro" id="IPR015421">
    <property type="entry name" value="PyrdxlP-dep_Trfase_major"/>
</dbReference>
<accession>A0ABW3SWR0</accession>
<evidence type="ECO:0000256" key="2">
    <source>
        <dbReference type="ARBA" id="ARBA00037999"/>
    </source>
</evidence>
<dbReference type="EMBL" id="JBHTLD010000422">
    <property type="protein sequence ID" value="MFD1188837.1"/>
    <property type="molecule type" value="Genomic_DNA"/>
</dbReference>
<dbReference type="InterPro" id="IPR000653">
    <property type="entry name" value="DegT/StrS_aminotransferase"/>
</dbReference>
<dbReference type="PANTHER" id="PTHR30244">
    <property type="entry name" value="TRANSAMINASE"/>
    <property type="match status" value="1"/>
</dbReference>
<keyword evidence="1 3" id="KW-0663">Pyridoxal phosphate</keyword>
<comment type="caution">
    <text evidence="4">The sequence shown here is derived from an EMBL/GenBank/DDBJ whole genome shotgun (WGS) entry which is preliminary data.</text>
</comment>
<evidence type="ECO:0000256" key="3">
    <source>
        <dbReference type="RuleBase" id="RU004508"/>
    </source>
</evidence>
<feature type="non-terminal residue" evidence="4">
    <location>
        <position position="1"/>
    </location>
</feature>
<dbReference type="GO" id="GO:0008483">
    <property type="term" value="F:transaminase activity"/>
    <property type="evidence" value="ECO:0007669"/>
    <property type="project" value="UniProtKB-KW"/>
</dbReference>
<name>A0ABW3SWR0_9BACT</name>
<organism evidence="4 5">
    <name type="scientific">Pontibacter rugosus</name>
    <dbReference type="NCBI Taxonomy" id="1745966"/>
    <lineage>
        <taxon>Bacteria</taxon>
        <taxon>Pseudomonadati</taxon>
        <taxon>Bacteroidota</taxon>
        <taxon>Cytophagia</taxon>
        <taxon>Cytophagales</taxon>
        <taxon>Hymenobacteraceae</taxon>
        <taxon>Pontibacter</taxon>
    </lineage>
</organism>
<dbReference type="SUPFAM" id="SSF53383">
    <property type="entry name" value="PLP-dependent transferases"/>
    <property type="match status" value="1"/>
</dbReference>
<keyword evidence="4" id="KW-0808">Transferase</keyword>
<dbReference type="InterPro" id="IPR015422">
    <property type="entry name" value="PyrdxlP-dep_Trfase_small"/>
</dbReference>
<dbReference type="PANTHER" id="PTHR30244:SF36">
    <property type="entry name" value="3-OXO-GLUCOSE-6-PHOSPHATE:GLUTAMATE AMINOTRANSFERASE"/>
    <property type="match status" value="1"/>
</dbReference>
<reference evidence="5" key="1">
    <citation type="journal article" date="2019" name="Int. J. Syst. Evol. Microbiol.">
        <title>The Global Catalogue of Microorganisms (GCM) 10K type strain sequencing project: providing services to taxonomists for standard genome sequencing and annotation.</title>
        <authorList>
            <consortium name="The Broad Institute Genomics Platform"/>
            <consortium name="The Broad Institute Genome Sequencing Center for Infectious Disease"/>
            <person name="Wu L."/>
            <person name="Ma J."/>
        </authorList>
    </citation>
    <scope>NUCLEOTIDE SEQUENCE [LARGE SCALE GENOMIC DNA]</scope>
    <source>
        <strain evidence="5">JCM 31319</strain>
    </source>
</reference>
<evidence type="ECO:0000313" key="4">
    <source>
        <dbReference type="EMBL" id="MFD1188837.1"/>
    </source>
</evidence>